<gene>
    <name evidence="2" type="ORF">UFOVP204_139</name>
</gene>
<proteinExistence type="predicted"/>
<organism evidence="2">
    <name type="scientific">uncultured Caudovirales phage</name>
    <dbReference type="NCBI Taxonomy" id="2100421"/>
    <lineage>
        <taxon>Viruses</taxon>
        <taxon>Duplodnaviria</taxon>
        <taxon>Heunggongvirae</taxon>
        <taxon>Uroviricota</taxon>
        <taxon>Caudoviricetes</taxon>
        <taxon>Peduoviridae</taxon>
        <taxon>Maltschvirus</taxon>
        <taxon>Maltschvirus maltsch</taxon>
    </lineage>
</organism>
<dbReference type="EMBL" id="LR798257">
    <property type="protein sequence ID" value="CAB5218257.1"/>
    <property type="molecule type" value="Genomic_DNA"/>
</dbReference>
<accession>A0A6J7WKN0</accession>
<evidence type="ECO:0000313" key="2">
    <source>
        <dbReference type="EMBL" id="CAB5218257.1"/>
    </source>
</evidence>
<name>A0A6J7WKN0_9CAUD</name>
<evidence type="ECO:0000256" key="1">
    <source>
        <dbReference type="SAM" id="Coils"/>
    </source>
</evidence>
<protein>
    <submittedName>
        <fullName evidence="2">Uncharacterized protein</fullName>
    </submittedName>
</protein>
<feature type="coiled-coil region" evidence="1">
    <location>
        <begin position="15"/>
        <end position="49"/>
    </location>
</feature>
<keyword evidence="1" id="KW-0175">Coiled coil</keyword>
<sequence length="138" mass="15827">MSRAITVKVATPKVIKALETKLATIKTDYANQEKNEAKYQKDFEKYRKALADYAIANIKKATNIRTNHRSWNNSLNIDFDVDTSGADFPAEPQREFEQLHAHTYKEIVEDITNALTILKMTDEETVNASTMKQIARYL</sequence>
<reference evidence="2" key="1">
    <citation type="submission" date="2020-05" db="EMBL/GenBank/DDBJ databases">
        <authorList>
            <person name="Chiriac C."/>
            <person name="Salcher M."/>
            <person name="Ghai R."/>
            <person name="Kavagutti S V."/>
        </authorList>
    </citation>
    <scope>NUCLEOTIDE SEQUENCE</scope>
</reference>